<comment type="caution">
    <text evidence="1">The sequence shown here is derived from an EMBL/GenBank/DDBJ whole genome shotgun (WGS) entry which is preliminary data.</text>
</comment>
<reference evidence="1" key="1">
    <citation type="submission" date="2021-06" db="EMBL/GenBank/DDBJ databases">
        <authorList>
            <person name="Kallberg Y."/>
            <person name="Tangrot J."/>
            <person name="Rosling A."/>
        </authorList>
    </citation>
    <scope>NUCLEOTIDE SEQUENCE</scope>
    <source>
        <strain evidence="1">IL203A</strain>
    </source>
</reference>
<accession>A0ACA9Q5Q4</accession>
<proteinExistence type="predicted"/>
<sequence>MRYELDPIGPRPREPCHFHSNLLQLSSEFLHSTETTFSPYYLLLGLSTTAFLKSQTY</sequence>
<keyword evidence="2" id="KW-1185">Reference proteome</keyword>
<evidence type="ECO:0000313" key="2">
    <source>
        <dbReference type="Proteomes" id="UP000789702"/>
    </source>
</evidence>
<dbReference type="Proteomes" id="UP000789702">
    <property type="component" value="Unassembled WGS sequence"/>
</dbReference>
<dbReference type="EMBL" id="CAJVPU010039789">
    <property type="protein sequence ID" value="CAG8737866.1"/>
    <property type="molecule type" value="Genomic_DNA"/>
</dbReference>
<gene>
    <name evidence="1" type="ORF">DHETER_LOCUS13858</name>
</gene>
<organism evidence="1 2">
    <name type="scientific">Dentiscutata heterogama</name>
    <dbReference type="NCBI Taxonomy" id="1316150"/>
    <lineage>
        <taxon>Eukaryota</taxon>
        <taxon>Fungi</taxon>
        <taxon>Fungi incertae sedis</taxon>
        <taxon>Mucoromycota</taxon>
        <taxon>Glomeromycotina</taxon>
        <taxon>Glomeromycetes</taxon>
        <taxon>Diversisporales</taxon>
        <taxon>Gigasporaceae</taxon>
        <taxon>Dentiscutata</taxon>
    </lineage>
</organism>
<protein>
    <submittedName>
        <fullName evidence="1">1253_t:CDS:1</fullName>
    </submittedName>
</protein>
<name>A0ACA9Q5Q4_9GLOM</name>
<feature type="non-terminal residue" evidence="1">
    <location>
        <position position="57"/>
    </location>
</feature>
<evidence type="ECO:0000313" key="1">
    <source>
        <dbReference type="EMBL" id="CAG8737866.1"/>
    </source>
</evidence>